<evidence type="ECO:0000313" key="7">
    <source>
        <dbReference type="EMBL" id="PJE98154.1"/>
    </source>
</evidence>
<keyword evidence="3 7" id="KW-0418">Kinase</keyword>
<proteinExistence type="predicted"/>
<keyword evidence="7" id="KW-0723">Serine/threonine-protein kinase</keyword>
<evidence type="ECO:0000256" key="5">
    <source>
        <dbReference type="SAM" id="MobiDB-lite"/>
    </source>
</evidence>
<keyword evidence="8" id="KW-1185">Reference proteome</keyword>
<organism evidence="7 8">
    <name type="scientific">Streptomyces carminius</name>
    <dbReference type="NCBI Taxonomy" id="2665496"/>
    <lineage>
        <taxon>Bacteria</taxon>
        <taxon>Bacillati</taxon>
        <taxon>Actinomycetota</taxon>
        <taxon>Actinomycetes</taxon>
        <taxon>Kitasatosporales</taxon>
        <taxon>Streptomycetaceae</taxon>
        <taxon>Streptomyces</taxon>
    </lineage>
</organism>
<feature type="domain" description="Protein kinase" evidence="6">
    <location>
        <begin position="19"/>
        <end position="271"/>
    </location>
</feature>
<keyword evidence="1" id="KW-0808">Transferase</keyword>
<protein>
    <submittedName>
        <fullName evidence="7">Serine/threonine protein kinase</fullName>
    </submittedName>
</protein>
<dbReference type="EMBL" id="PGGW01000033">
    <property type="protein sequence ID" value="PJE98154.1"/>
    <property type="molecule type" value="Genomic_DNA"/>
</dbReference>
<dbReference type="SMART" id="SM00220">
    <property type="entry name" value="S_TKc"/>
    <property type="match status" value="1"/>
</dbReference>
<dbReference type="SUPFAM" id="SSF56112">
    <property type="entry name" value="Protein kinase-like (PK-like)"/>
    <property type="match status" value="1"/>
</dbReference>
<evidence type="ECO:0000256" key="2">
    <source>
        <dbReference type="ARBA" id="ARBA00022741"/>
    </source>
</evidence>
<dbReference type="InterPro" id="IPR011009">
    <property type="entry name" value="Kinase-like_dom_sf"/>
</dbReference>
<evidence type="ECO:0000256" key="4">
    <source>
        <dbReference type="ARBA" id="ARBA00022840"/>
    </source>
</evidence>
<evidence type="ECO:0000313" key="8">
    <source>
        <dbReference type="Proteomes" id="UP000230407"/>
    </source>
</evidence>
<feature type="region of interest" description="Disordered" evidence="5">
    <location>
        <begin position="344"/>
        <end position="403"/>
    </location>
</feature>
<dbReference type="Gene3D" id="3.30.200.20">
    <property type="entry name" value="Phosphorylase Kinase, domain 1"/>
    <property type="match status" value="1"/>
</dbReference>
<evidence type="ECO:0000256" key="1">
    <source>
        <dbReference type="ARBA" id="ARBA00022679"/>
    </source>
</evidence>
<name>A0A2M8M1S2_9ACTN</name>
<evidence type="ECO:0000256" key="3">
    <source>
        <dbReference type="ARBA" id="ARBA00022777"/>
    </source>
</evidence>
<dbReference type="CDD" id="cd14014">
    <property type="entry name" value="STKc_PknB_like"/>
    <property type="match status" value="1"/>
</dbReference>
<reference evidence="7 8" key="1">
    <citation type="submission" date="2017-11" db="EMBL/GenBank/DDBJ databases">
        <title>Streptomyces carmine sp. nov., a novel actinomycete isolated from Sophora alopecuroides in Xinjiang, China.</title>
        <authorList>
            <person name="Wang Y."/>
            <person name="Luo X."/>
            <person name="Wan C."/>
            <person name="Zhang L."/>
        </authorList>
    </citation>
    <scope>NUCLEOTIDE SEQUENCE [LARGE SCALE GENOMIC DNA]</scope>
    <source>
        <strain evidence="7 8">TRM SA0054</strain>
    </source>
</reference>
<dbReference type="PROSITE" id="PS00108">
    <property type="entry name" value="PROTEIN_KINASE_ST"/>
    <property type="match status" value="1"/>
</dbReference>
<sequence length="527" mass="54873">MSSRIQPVQPDDPHRIGPYRVSGRFGVGGMGTVYAALDASGQRIAVKSLHPALAADEEFRSRFRREVRISMRVKGPCLVPVHDADTDGPTPWLATCFVPGPTLEQHLAASGALEGARLYALAAGVAAALAAIHEAGVVHRDMKPQNVILAPAGPRVLDFGIAHALGGTSVTRTGVLTGTPGWISPEHYRTGEVSAAGDVFAWGALVAYAATGRLPFGTGAPDAVAFRVICAEPDLVGVPDALLPLVERALAKEPGDRPSAAELRDRCIALLAAQATSAAARGQQPTLVADLVSAHWDLSLGEDVVWGCAVPRRARLRVSLAIAAAAAVAGAVGGVLAASGDAAEQKPQAAPADNKRKATTGSSAPAEVGRQSPNSSASPPSTAASSAAEARTPAPAPSLSLRPAPFTYLPDQLDCTPPRQPEVEGAWQYFSVDDVRAGDAVELGIRNKYGNFDPVQAEMSLLARVYMPDGTSRLARTTIRSDTPATVTWPGDFPGTTAHYPPGTYTVVWLTGDDSDRFITCTGFTAQ</sequence>
<dbReference type="InterPro" id="IPR000719">
    <property type="entry name" value="Prot_kinase_dom"/>
</dbReference>
<keyword evidence="2" id="KW-0547">Nucleotide-binding</keyword>
<dbReference type="AlphaFoldDB" id="A0A2M8M1S2"/>
<feature type="compositionally biased region" description="Low complexity" evidence="5">
    <location>
        <begin position="372"/>
        <end position="403"/>
    </location>
</feature>
<dbReference type="GO" id="GO:0004674">
    <property type="term" value="F:protein serine/threonine kinase activity"/>
    <property type="evidence" value="ECO:0007669"/>
    <property type="project" value="UniProtKB-KW"/>
</dbReference>
<comment type="caution">
    <text evidence="7">The sequence shown here is derived from an EMBL/GenBank/DDBJ whole genome shotgun (WGS) entry which is preliminary data.</text>
</comment>
<gene>
    <name evidence="7" type="ORF">CUT44_08820</name>
</gene>
<dbReference type="PANTHER" id="PTHR43289">
    <property type="entry name" value="MITOGEN-ACTIVATED PROTEIN KINASE KINASE KINASE 20-RELATED"/>
    <property type="match status" value="1"/>
</dbReference>
<evidence type="ECO:0000259" key="6">
    <source>
        <dbReference type="PROSITE" id="PS50011"/>
    </source>
</evidence>
<dbReference type="Gene3D" id="1.10.510.10">
    <property type="entry name" value="Transferase(Phosphotransferase) domain 1"/>
    <property type="match status" value="1"/>
</dbReference>
<accession>A0A2M8M1S2</accession>
<dbReference type="GO" id="GO:0005524">
    <property type="term" value="F:ATP binding"/>
    <property type="evidence" value="ECO:0007669"/>
    <property type="project" value="UniProtKB-KW"/>
</dbReference>
<keyword evidence="4" id="KW-0067">ATP-binding</keyword>
<dbReference type="Proteomes" id="UP000230407">
    <property type="component" value="Unassembled WGS sequence"/>
</dbReference>
<dbReference type="PANTHER" id="PTHR43289:SF34">
    <property type="entry name" value="SERINE_THREONINE-PROTEIN KINASE YBDM-RELATED"/>
    <property type="match status" value="1"/>
</dbReference>
<dbReference type="Pfam" id="PF00069">
    <property type="entry name" value="Pkinase"/>
    <property type="match status" value="1"/>
</dbReference>
<dbReference type="InterPro" id="IPR008271">
    <property type="entry name" value="Ser/Thr_kinase_AS"/>
</dbReference>
<dbReference type="PROSITE" id="PS50011">
    <property type="entry name" value="PROTEIN_KINASE_DOM"/>
    <property type="match status" value="1"/>
</dbReference>